<accession>A0A914CKU4</accession>
<dbReference type="PROSITE" id="PS51670">
    <property type="entry name" value="SHKT"/>
    <property type="match status" value="1"/>
</dbReference>
<evidence type="ECO:0000259" key="2">
    <source>
        <dbReference type="PROSITE" id="PS51670"/>
    </source>
</evidence>
<evidence type="ECO:0000256" key="1">
    <source>
        <dbReference type="PROSITE-ProRule" id="PRU01005"/>
    </source>
</evidence>
<comment type="caution">
    <text evidence="1">Lacks conserved residue(s) required for the propagation of feature annotation.</text>
</comment>
<dbReference type="Gene3D" id="1.10.10.1940">
    <property type="match status" value="1"/>
</dbReference>
<organism evidence="3 4">
    <name type="scientific">Acrobeloides nanus</name>
    <dbReference type="NCBI Taxonomy" id="290746"/>
    <lineage>
        <taxon>Eukaryota</taxon>
        <taxon>Metazoa</taxon>
        <taxon>Ecdysozoa</taxon>
        <taxon>Nematoda</taxon>
        <taxon>Chromadorea</taxon>
        <taxon>Rhabditida</taxon>
        <taxon>Tylenchina</taxon>
        <taxon>Cephalobomorpha</taxon>
        <taxon>Cephaloboidea</taxon>
        <taxon>Cephalobidae</taxon>
        <taxon>Acrobeloides</taxon>
    </lineage>
</organism>
<dbReference type="Pfam" id="PF01549">
    <property type="entry name" value="ShK"/>
    <property type="match status" value="1"/>
</dbReference>
<reference evidence="4" key="1">
    <citation type="submission" date="2022-11" db="UniProtKB">
        <authorList>
            <consortium name="WormBaseParasite"/>
        </authorList>
    </citation>
    <scope>IDENTIFICATION</scope>
</reference>
<dbReference type="Proteomes" id="UP000887540">
    <property type="component" value="Unplaced"/>
</dbReference>
<dbReference type="AlphaFoldDB" id="A0A914CKU4"/>
<name>A0A914CKU4_9BILA</name>
<feature type="domain" description="ShKT" evidence="2">
    <location>
        <begin position="99"/>
        <end position="140"/>
    </location>
</feature>
<evidence type="ECO:0000313" key="3">
    <source>
        <dbReference type="Proteomes" id="UP000887540"/>
    </source>
</evidence>
<protein>
    <submittedName>
        <fullName evidence="4">ShKT domain-containing protein</fullName>
    </submittedName>
</protein>
<dbReference type="InterPro" id="IPR003582">
    <property type="entry name" value="ShKT_dom"/>
</dbReference>
<dbReference type="WBParaSite" id="ACRNAN_scaffold11442.g30639.t1">
    <property type="protein sequence ID" value="ACRNAN_scaffold11442.g30639.t1"/>
    <property type="gene ID" value="ACRNAN_scaffold11442.g30639"/>
</dbReference>
<sequence length="140" mass="15654">MEVLKHPFLTTKSTFTTIPSTKPTTSAVSEVSPYYIIGGNGCYDITHLHQPCMAYKSCPTSKDDKLCAKGSFARLCCPESCGLCKENGLPHPYPPNATCHDTNLRSFNCLHWKDTGICDDPQSPWYRYRRAWCAYTCGVC</sequence>
<evidence type="ECO:0000313" key="4">
    <source>
        <dbReference type="WBParaSite" id="ACRNAN_scaffold11442.g30639.t1"/>
    </source>
</evidence>
<keyword evidence="3" id="KW-1185">Reference proteome</keyword>
<proteinExistence type="predicted"/>